<dbReference type="Pfam" id="PF00467">
    <property type="entry name" value="KOW"/>
    <property type="match status" value="1"/>
</dbReference>
<protein>
    <submittedName>
        <fullName evidence="8">60S ribosomal protein L14</fullName>
    </submittedName>
</protein>
<dbReference type="PANTHER" id="PTHR11127:SF2">
    <property type="entry name" value="LARGE RIBOSOMAL SUBUNIT PROTEIN EL14"/>
    <property type="match status" value="1"/>
</dbReference>
<gene>
    <name evidence="8" type="ORF">A7C99_5186</name>
</gene>
<name>A0A178ERY7_TRIRU</name>
<feature type="domain" description="KOW" evidence="7">
    <location>
        <begin position="124"/>
        <end position="151"/>
    </location>
</feature>
<keyword evidence="6" id="KW-0687">Ribonucleoprotein</keyword>
<proteinExistence type="inferred from homology"/>
<dbReference type="VEuPathDB" id="FungiDB:TERG_01256"/>
<dbReference type="Gene3D" id="6.10.250.2270">
    <property type="match status" value="1"/>
</dbReference>
<evidence type="ECO:0000313" key="9">
    <source>
        <dbReference type="Proteomes" id="UP000243015"/>
    </source>
</evidence>
<dbReference type="GO" id="GO:0042273">
    <property type="term" value="P:ribosomal large subunit biogenesis"/>
    <property type="evidence" value="ECO:0007669"/>
    <property type="project" value="TreeGrafter"/>
</dbReference>
<dbReference type="GO" id="GO:0022625">
    <property type="term" value="C:cytosolic large ribosomal subunit"/>
    <property type="evidence" value="ECO:0007669"/>
    <property type="project" value="TreeGrafter"/>
</dbReference>
<evidence type="ECO:0000256" key="1">
    <source>
        <dbReference type="ARBA" id="ARBA00004021"/>
    </source>
</evidence>
<accession>A0A178ERY7</accession>
<dbReference type="InterPro" id="IPR039660">
    <property type="entry name" value="Ribosomal_eL14"/>
</dbReference>
<dbReference type="InterPro" id="IPR008991">
    <property type="entry name" value="Translation_prot_SH3-like_sf"/>
</dbReference>
<dbReference type="Proteomes" id="UP000243015">
    <property type="component" value="Unassembled WGS sequence"/>
</dbReference>
<reference evidence="8 9" key="1">
    <citation type="submission" date="2016-05" db="EMBL/GenBank/DDBJ databases">
        <title>Genome sequencing of Trichophyton rubrum CMCC(F)T1i isolated from hair.</title>
        <authorList>
            <person name="Zhan P."/>
            <person name="Tao Y."/>
            <person name="Liu W."/>
        </authorList>
    </citation>
    <scope>NUCLEOTIDE SEQUENCE [LARGE SCALE GENOMIC DNA]</scope>
    <source>
        <strain evidence="9">CMCC(F)T1i</strain>
    </source>
</reference>
<dbReference type="InterPro" id="IPR014722">
    <property type="entry name" value="Rib_uL2_dom2"/>
</dbReference>
<dbReference type="FunFam" id="2.30.30.30:FF:000030">
    <property type="entry name" value="60S ribosomal protein L14"/>
    <property type="match status" value="1"/>
</dbReference>
<dbReference type="AlphaFoldDB" id="A0A178ERY7"/>
<keyword evidence="4" id="KW-0963">Cytoplasm</keyword>
<dbReference type="GO" id="GO:0003735">
    <property type="term" value="F:structural constituent of ribosome"/>
    <property type="evidence" value="ECO:0007669"/>
    <property type="project" value="InterPro"/>
</dbReference>
<organism evidence="8 9">
    <name type="scientific">Trichophyton rubrum</name>
    <name type="common">Athlete's foot fungus</name>
    <name type="synonym">Epidermophyton rubrum</name>
    <dbReference type="NCBI Taxonomy" id="5551"/>
    <lineage>
        <taxon>Eukaryota</taxon>
        <taxon>Fungi</taxon>
        <taxon>Dikarya</taxon>
        <taxon>Ascomycota</taxon>
        <taxon>Pezizomycotina</taxon>
        <taxon>Eurotiomycetes</taxon>
        <taxon>Eurotiomycetidae</taxon>
        <taxon>Onygenales</taxon>
        <taxon>Arthrodermataceae</taxon>
        <taxon>Trichophyton</taxon>
    </lineage>
</organism>
<evidence type="ECO:0000256" key="5">
    <source>
        <dbReference type="ARBA" id="ARBA00022980"/>
    </source>
</evidence>
<dbReference type="Gene3D" id="2.30.30.30">
    <property type="match status" value="1"/>
</dbReference>
<dbReference type="SUPFAM" id="SSF50104">
    <property type="entry name" value="Translation proteins SH3-like domain"/>
    <property type="match status" value="1"/>
</dbReference>
<comment type="similarity">
    <text evidence="3">Belongs to the eukaryotic ribosomal protein eL14 family.</text>
</comment>
<dbReference type="InterPro" id="IPR002784">
    <property type="entry name" value="Ribosomal_eL14_dom"/>
</dbReference>
<dbReference type="PANTHER" id="PTHR11127">
    <property type="entry name" value="60S RIBOSOMAL PROTEIN L14"/>
    <property type="match status" value="1"/>
</dbReference>
<sequence length="257" mass="29200">MVSNIAVYPVSPLDEDPDGDEKKKEKLLMFKRKKVEKKKHLYASFFVGKSTLNTLKFAIPEDSVQLDNDNDDPYPPSIALPRWTVSISSLCAPVIVPRLIRSICLQDSFAMSQEIDIKPSTWKLVEVGRVVLIRRGPYADKLAAISEIIDHKRVLVDGPSGDEEKVVPRQSIPLAHVTLTSLCLDKLPRRARTGAMRKAWEKSGIDAKWAQTGYAKKKEQQDRRRNLTDFERFKVMRLRKQARFAVQKSLSKVRAAS</sequence>
<evidence type="ECO:0000259" key="7">
    <source>
        <dbReference type="SMART" id="SM00739"/>
    </source>
</evidence>
<evidence type="ECO:0000256" key="6">
    <source>
        <dbReference type="ARBA" id="ARBA00023274"/>
    </source>
</evidence>
<evidence type="ECO:0000256" key="3">
    <source>
        <dbReference type="ARBA" id="ARBA00006592"/>
    </source>
</evidence>
<dbReference type="EMBL" id="LHPM01000018">
    <property type="protein sequence ID" value="OAL62802.1"/>
    <property type="molecule type" value="Genomic_DNA"/>
</dbReference>
<dbReference type="GO" id="GO:0006412">
    <property type="term" value="P:translation"/>
    <property type="evidence" value="ECO:0007669"/>
    <property type="project" value="InterPro"/>
</dbReference>
<evidence type="ECO:0000256" key="4">
    <source>
        <dbReference type="ARBA" id="ARBA00022490"/>
    </source>
</evidence>
<comment type="subcellular location">
    <subcellularLocation>
        <location evidence="2">Cytoplasm</location>
    </subcellularLocation>
</comment>
<comment type="function">
    <text evidence="1">Component of the ribosome, a large ribonucleoprotein complex responsible for the synthesis of proteins in the cell. The small ribosomal subunit (SSU) binds messenger RNAs (mRNAs) and translates the encoded message by selecting cognate aminoacyl-transfer RNA (tRNA) molecules. The large subunit (LSU) contains the ribosomal catalytic site termed the peptidyl transferase center (PTC), which catalyzes the formation of peptide bonds, thereby polymerizing the amino acids delivered by tRNAs into a polypeptide chain. The nascent polypeptides leave the ribosome through a tunnel in the LSU and interact with protein factors that function in enzymatic processing, targeting, and the membrane insertion of nascent chains at the exit of the ribosomal tunnel.</text>
</comment>
<evidence type="ECO:0000256" key="2">
    <source>
        <dbReference type="ARBA" id="ARBA00004496"/>
    </source>
</evidence>
<dbReference type="CDD" id="cd23702">
    <property type="entry name" value="eL14"/>
    <property type="match status" value="1"/>
</dbReference>
<dbReference type="Pfam" id="PF01929">
    <property type="entry name" value="Ribosomal_L14e"/>
    <property type="match status" value="1"/>
</dbReference>
<comment type="caution">
    <text evidence="8">The sequence shown here is derived from an EMBL/GenBank/DDBJ whole genome shotgun (WGS) entry which is preliminary data.</text>
</comment>
<dbReference type="InterPro" id="IPR005824">
    <property type="entry name" value="KOW"/>
</dbReference>
<keyword evidence="5 8" id="KW-0689">Ribosomal protein</keyword>
<dbReference type="GO" id="GO:0003723">
    <property type="term" value="F:RNA binding"/>
    <property type="evidence" value="ECO:0007669"/>
    <property type="project" value="InterPro"/>
</dbReference>
<dbReference type="SMART" id="SM00739">
    <property type="entry name" value="KOW"/>
    <property type="match status" value="1"/>
</dbReference>
<evidence type="ECO:0000313" key="8">
    <source>
        <dbReference type="EMBL" id="OAL62802.1"/>
    </source>
</evidence>